<evidence type="ECO:0000256" key="9">
    <source>
        <dbReference type="ARBA" id="ARBA00023134"/>
    </source>
</evidence>
<dbReference type="Pfam" id="PF03193">
    <property type="entry name" value="RsgA_GTPase"/>
    <property type="match status" value="1"/>
</dbReference>
<keyword evidence="6 10" id="KW-0378">Hydrolase</keyword>
<dbReference type="PANTHER" id="PTHR32120">
    <property type="entry name" value="SMALL RIBOSOMAL SUBUNIT BIOGENESIS GTPASE RSGA"/>
    <property type="match status" value="1"/>
</dbReference>
<feature type="binding site" evidence="10">
    <location>
        <begin position="118"/>
        <end position="121"/>
    </location>
    <ligand>
        <name>GTP</name>
        <dbReference type="ChEBI" id="CHEBI:37565"/>
    </ligand>
</feature>
<comment type="subunit">
    <text evidence="10">Monomer. Associates with 30S ribosomal subunit, binds 16S rRNA.</text>
</comment>
<evidence type="ECO:0000256" key="7">
    <source>
        <dbReference type="ARBA" id="ARBA00022833"/>
    </source>
</evidence>
<keyword evidence="9 10" id="KW-0342">GTP-binding</keyword>
<evidence type="ECO:0000256" key="2">
    <source>
        <dbReference type="ARBA" id="ARBA00022517"/>
    </source>
</evidence>
<dbReference type="InterPro" id="IPR027417">
    <property type="entry name" value="P-loop_NTPase"/>
</dbReference>
<evidence type="ECO:0000256" key="3">
    <source>
        <dbReference type="ARBA" id="ARBA00022723"/>
    </source>
</evidence>
<keyword evidence="5 10" id="KW-0547">Nucleotide-binding</keyword>
<sequence>MATGRIVKALAGYYFVEPDKYEQGAEGPIRCRARGIFKKRGESPLVGDRVDYTEIGGGEGTVDRIHPRSSVLIRPPVANIELAVVVFSVAEPALNLQLLDKFLAFIEHAGIDAVICLTKRDLIDGPDGEEAREAFEAVQRIYPPIGYRTIATCARTGEGVDELREVLGGRLSVVCGQSGVGKSSLLNAAVPGLKLETNAISEKLGRGRHTTRHTELVPVGRGGYVADTPGFSQLDFGELQDADLGSCFREFRELAPECRFRGCTHVHEPGCAVTAALAEGRIAQSRYDSYTAFLAEASEKKRRY</sequence>
<comment type="caution">
    <text evidence="13">The sequence shown here is derived from an EMBL/GenBank/DDBJ whole genome shotgun (WGS) entry which is preliminary data.</text>
</comment>
<organism evidence="13 14">
    <name type="scientific">Thermobacillus xylanilyticus</name>
    <dbReference type="NCBI Taxonomy" id="76633"/>
    <lineage>
        <taxon>Bacteria</taxon>
        <taxon>Bacillati</taxon>
        <taxon>Bacillota</taxon>
        <taxon>Bacilli</taxon>
        <taxon>Bacillales</taxon>
        <taxon>Paenibacillaceae</taxon>
        <taxon>Thermobacillus</taxon>
    </lineage>
</organism>
<dbReference type="RefSeq" id="WP_213484354.1">
    <property type="nucleotide sequence ID" value="NZ_CAJRAY010000041.1"/>
</dbReference>
<keyword evidence="4 10" id="KW-0699">rRNA-binding</keyword>
<evidence type="ECO:0000259" key="11">
    <source>
        <dbReference type="PROSITE" id="PS50936"/>
    </source>
</evidence>
<dbReference type="InterPro" id="IPR012340">
    <property type="entry name" value="NA-bd_OB-fold"/>
</dbReference>
<dbReference type="NCBIfam" id="TIGR00157">
    <property type="entry name" value="ribosome small subunit-dependent GTPase A"/>
    <property type="match status" value="1"/>
</dbReference>
<feature type="binding site" evidence="10">
    <location>
        <begin position="176"/>
        <end position="184"/>
    </location>
    <ligand>
        <name>GTP</name>
        <dbReference type="ChEBI" id="CHEBI:37565"/>
    </ligand>
</feature>
<dbReference type="HAMAP" id="MF_01820">
    <property type="entry name" value="GTPase_RsgA"/>
    <property type="match status" value="1"/>
</dbReference>
<comment type="cofactor">
    <cofactor evidence="10">
        <name>Zn(2+)</name>
        <dbReference type="ChEBI" id="CHEBI:29105"/>
    </cofactor>
    <text evidence="10">Binds 1 zinc ion per subunit.</text>
</comment>
<keyword evidence="2 10" id="KW-0690">Ribosome biogenesis</keyword>
<accession>A0ABN7RTC8</accession>
<dbReference type="InterPro" id="IPR030378">
    <property type="entry name" value="G_CP_dom"/>
</dbReference>
<name>A0ABN7RTC8_THEXY</name>
<dbReference type="CDD" id="cd04466">
    <property type="entry name" value="S1_YloQ_GTPase"/>
    <property type="match status" value="1"/>
</dbReference>
<evidence type="ECO:0000259" key="12">
    <source>
        <dbReference type="PROSITE" id="PS51721"/>
    </source>
</evidence>
<dbReference type="CDD" id="cd01854">
    <property type="entry name" value="YjeQ_EngC"/>
    <property type="match status" value="1"/>
</dbReference>
<protein>
    <recommendedName>
        <fullName evidence="10">Small ribosomal subunit biogenesis GTPase RsgA</fullName>
        <ecNumber evidence="10">3.6.1.-</ecNumber>
    </recommendedName>
</protein>
<evidence type="ECO:0000256" key="1">
    <source>
        <dbReference type="ARBA" id="ARBA00022490"/>
    </source>
</evidence>
<dbReference type="InterPro" id="IPR004881">
    <property type="entry name" value="Ribosome_biogen_GTPase_RsgA"/>
</dbReference>
<evidence type="ECO:0000256" key="5">
    <source>
        <dbReference type="ARBA" id="ARBA00022741"/>
    </source>
</evidence>
<feature type="domain" description="CP-type G" evidence="12">
    <location>
        <begin position="69"/>
        <end position="234"/>
    </location>
</feature>
<comment type="subcellular location">
    <subcellularLocation>
        <location evidence="10">Cytoplasm</location>
    </subcellularLocation>
</comment>
<evidence type="ECO:0000256" key="6">
    <source>
        <dbReference type="ARBA" id="ARBA00022801"/>
    </source>
</evidence>
<keyword evidence="3 10" id="KW-0479">Metal-binding</keyword>
<keyword evidence="14" id="KW-1185">Reference proteome</keyword>
<comment type="similarity">
    <text evidence="10">Belongs to the TRAFAC class YlqF/YawG GTPase family. RsgA subfamily.</text>
</comment>
<dbReference type="EC" id="3.6.1.-" evidence="10"/>
<dbReference type="PROSITE" id="PS51721">
    <property type="entry name" value="G_CP"/>
    <property type="match status" value="1"/>
</dbReference>
<reference evidence="13 14" key="1">
    <citation type="submission" date="2021-04" db="EMBL/GenBank/DDBJ databases">
        <authorList>
            <person name="Rakotoarivonina H."/>
        </authorList>
    </citation>
    <scope>NUCLEOTIDE SEQUENCE [LARGE SCALE GENOMIC DNA]</scope>
    <source>
        <strain evidence="13 14">XE</strain>
    </source>
</reference>
<dbReference type="InterPro" id="IPR031944">
    <property type="entry name" value="RsgA_N"/>
</dbReference>
<comment type="function">
    <text evidence="10">One of several proteins that assist in the late maturation steps of the functional core of the 30S ribosomal subunit. Helps release RbfA from mature subunits. May play a role in the assembly of ribosomal proteins into the subunit. Circularly permuted GTPase that catalyzes slow GTP hydrolysis, GTPase activity is stimulated by the 30S ribosomal subunit.</text>
</comment>
<feature type="binding site" evidence="10">
    <location>
        <position position="258"/>
    </location>
    <ligand>
        <name>Zn(2+)</name>
        <dbReference type="ChEBI" id="CHEBI:29105"/>
    </ligand>
</feature>
<dbReference type="PROSITE" id="PS50936">
    <property type="entry name" value="ENGC_GTPASE"/>
    <property type="match status" value="1"/>
</dbReference>
<proteinExistence type="inferred from homology"/>
<dbReference type="Gene3D" id="1.10.40.50">
    <property type="entry name" value="Probable gtpase engc, domain 3"/>
    <property type="match status" value="1"/>
</dbReference>
<evidence type="ECO:0000256" key="8">
    <source>
        <dbReference type="ARBA" id="ARBA00022884"/>
    </source>
</evidence>
<keyword evidence="8 10" id="KW-0694">RNA-binding</keyword>
<feature type="domain" description="EngC GTPase" evidence="11">
    <location>
        <begin position="78"/>
        <end position="232"/>
    </location>
</feature>
<evidence type="ECO:0000313" key="14">
    <source>
        <dbReference type="Proteomes" id="UP000681526"/>
    </source>
</evidence>
<feature type="binding site" evidence="10">
    <location>
        <position position="265"/>
    </location>
    <ligand>
        <name>Zn(2+)</name>
        <dbReference type="ChEBI" id="CHEBI:29105"/>
    </ligand>
</feature>
<dbReference type="PANTHER" id="PTHR32120:SF11">
    <property type="entry name" value="SMALL RIBOSOMAL SUBUNIT BIOGENESIS GTPASE RSGA 1, MITOCHONDRIAL-RELATED"/>
    <property type="match status" value="1"/>
</dbReference>
<evidence type="ECO:0000256" key="4">
    <source>
        <dbReference type="ARBA" id="ARBA00022730"/>
    </source>
</evidence>
<dbReference type="EMBL" id="CAJRAY010000041">
    <property type="protein sequence ID" value="CAG5085684.1"/>
    <property type="molecule type" value="Genomic_DNA"/>
</dbReference>
<feature type="binding site" evidence="10">
    <location>
        <position position="271"/>
    </location>
    <ligand>
        <name>Zn(2+)</name>
        <dbReference type="ChEBI" id="CHEBI:29105"/>
    </ligand>
</feature>
<evidence type="ECO:0000313" key="13">
    <source>
        <dbReference type="EMBL" id="CAG5085684.1"/>
    </source>
</evidence>
<dbReference type="Proteomes" id="UP000681526">
    <property type="component" value="Unassembled WGS sequence"/>
</dbReference>
<keyword evidence="7 10" id="KW-0862">Zinc</keyword>
<dbReference type="InterPro" id="IPR010914">
    <property type="entry name" value="RsgA_GTPase_dom"/>
</dbReference>
<dbReference type="SUPFAM" id="SSF50249">
    <property type="entry name" value="Nucleic acid-binding proteins"/>
    <property type="match status" value="1"/>
</dbReference>
<keyword evidence="1 10" id="KW-0963">Cytoplasm</keyword>
<dbReference type="Pfam" id="PF16745">
    <property type="entry name" value="RsgA_N"/>
    <property type="match status" value="1"/>
</dbReference>
<gene>
    <name evidence="13" type="primary">txxe 1597-rsgA1</name>
    <name evidence="10" type="synonym">rsgA</name>
    <name evidence="13" type="ORF">TXXE_09105</name>
</gene>
<dbReference type="Gene3D" id="2.40.50.140">
    <property type="entry name" value="Nucleic acid-binding proteins"/>
    <property type="match status" value="1"/>
</dbReference>
<feature type="binding site" evidence="10">
    <location>
        <position position="263"/>
    </location>
    <ligand>
        <name>Zn(2+)</name>
        <dbReference type="ChEBI" id="CHEBI:29105"/>
    </ligand>
</feature>
<dbReference type="Gene3D" id="3.40.50.300">
    <property type="entry name" value="P-loop containing nucleotide triphosphate hydrolases"/>
    <property type="match status" value="1"/>
</dbReference>
<evidence type="ECO:0000256" key="10">
    <source>
        <dbReference type="HAMAP-Rule" id="MF_01820"/>
    </source>
</evidence>
<dbReference type="SUPFAM" id="SSF52540">
    <property type="entry name" value="P-loop containing nucleoside triphosphate hydrolases"/>
    <property type="match status" value="1"/>
</dbReference>